<keyword evidence="1" id="KW-0812">Transmembrane</keyword>
<accession>A0A1A8WJM5</accession>
<keyword evidence="1" id="KW-0472">Membrane</keyword>
<reference evidence="3" key="1">
    <citation type="submission" date="2016-05" db="EMBL/GenBank/DDBJ databases">
        <authorList>
            <person name="Naeem Raeece"/>
        </authorList>
    </citation>
    <scope>NUCLEOTIDE SEQUENCE [LARGE SCALE GENOMIC DNA]</scope>
</reference>
<dbReference type="AlphaFoldDB" id="A0A1A8WJM5"/>
<dbReference type="Proteomes" id="UP000078560">
    <property type="component" value="Unassembled WGS sequence"/>
</dbReference>
<evidence type="ECO:0000313" key="3">
    <source>
        <dbReference type="Proteomes" id="UP000078560"/>
    </source>
</evidence>
<sequence>MTVGKKLTPEQYYGVFFKIRSSFTNNRDSEYDKFLHKTDQALRNISMYLIENYKGGYEGCRFVESGKHCQEYCKYLNEWLNEKQAIYTSNAKCSYYNQLWKDYVEDLWTELDKSSIIQYKCQRDTKMNVKEFPNQYFSAYCNLSPSDVLSLTSPDKAYANSCTTMLTVTYVVIGIILLYMYFSKSSNLGNKIKNIIKNKIGIGNSTDEENNDELLSSQNDTMLSINRMYNINYNSPIN</sequence>
<protein>
    <submittedName>
        <fullName evidence="2">PIR Superfamily Protein</fullName>
    </submittedName>
</protein>
<evidence type="ECO:0000256" key="1">
    <source>
        <dbReference type="SAM" id="Phobius"/>
    </source>
</evidence>
<evidence type="ECO:0000313" key="2">
    <source>
        <dbReference type="EMBL" id="SBS93152.1"/>
    </source>
</evidence>
<gene>
    <name evidence="2" type="ORF">POVCU2_0079330</name>
</gene>
<keyword evidence="1" id="KW-1133">Transmembrane helix</keyword>
<feature type="transmembrane region" description="Helical" evidence="1">
    <location>
        <begin position="163"/>
        <end position="182"/>
    </location>
</feature>
<proteinExistence type="predicted"/>
<name>A0A1A8WJM5_PLAOA</name>
<organism evidence="2 3">
    <name type="scientific">Plasmodium ovale curtisi</name>
    <dbReference type="NCBI Taxonomy" id="864141"/>
    <lineage>
        <taxon>Eukaryota</taxon>
        <taxon>Sar</taxon>
        <taxon>Alveolata</taxon>
        <taxon>Apicomplexa</taxon>
        <taxon>Aconoidasida</taxon>
        <taxon>Haemosporida</taxon>
        <taxon>Plasmodiidae</taxon>
        <taxon>Plasmodium</taxon>
        <taxon>Plasmodium (Plasmodium)</taxon>
    </lineage>
</organism>
<dbReference type="EMBL" id="FLQU01001474">
    <property type="protein sequence ID" value="SBS93152.1"/>
    <property type="molecule type" value="Genomic_DNA"/>
</dbReference>